<feature type="transmembrane region" description="Helical" evidence="7">
    <location>
        <begin position="289"/>
        <end position="308"/>
    </location>
</feature>
<keyword evidence="3" id="KW-1003">Cell membrane</keyword>
<sequence>MQKLVIIDNLLVFIGFYILFPILTVHFVNQLGMSATVVAVGLGLRTGIQQSLTVFAGALADRLGAKPFITSGLALRAVSFLCFAHATSVWSLWFACLIAGLGGALFDSPKGAVIVKLTRANERTKFYALMGTLSTVGTAGGAALGGWLLVVNFQWVCYAGAAAFLLASLLTAFFLPPFRVGVKQAHLLSGLQKVWQDKWFVRFSLLGSGYWFLWLQMMSTMPLLVIRITGQQTAVSWMYTVETILTLSLQYPIAKWSIGRWASDARLQTGMGLMIAGLLMLSVTSSAYLLWPALVVFTLGIVIGDPALQESIAHHTDPKMRGAYLGFNAISMAISGSVGYVLSGWLYQQSIEWQRPALSWIIISLIGGICLYYLYLLCRQPKTDKPVRAIAQPQP</sequence>
<feature type="domain" description="Major facilitator superfamily (MFS) profile" evidence="8">
    <location>
        <begin position="1"/>
        <end position="382"/>
    </location>
</feature>
<keyword evidence="6 7" id="KW-0472">Membrane</keyword>
<evidence type="ECO:0000256" key="7">
    <source>
        <dbReference type="SAM" id="Phobius"/>
    </source>
</evidence>
<proteinExistence type="predicted"/>
<feature type="transmembrane region" description="Helical" evidence="7">
    <location>
        <begin position="155"/>
        <end position="178"/>
    </location>
</feature>
<protein>
    <submittedName>
        <fullName evidence="9">MFS transporter</fullName>
    </submittedName>
</protein>
<feature type="transmembrane region" description="Helical" evidence="7">
    <location>
        <begin position="77"/>
        <end position="106"/>
    </location>
</feature>
<accession>A0ABS8D1J3</accession>
<dbReference type="InterPro" id="IPR050171">
    <property type="entry name" value="MFS_Transporters"/>
</dbReference>
<reference evidence="9" key="1">
    <citation type="submission" date="2021-10" db="EMBL/GenBank/DDBJ databases">
        <title>The complete genome sequence of Leeia sp. TBRC 13508.</title>
        <authorList>
            <person name="Charoenyingcharoen P."/>
            <person name="Yukphan P."/>
        </authorList>
    </citation>
    <scope>NUCLEOTIDE SEQUENCE</scope>
    <source>
        <strain evidence="9">TBRC 13508</strain>
    </source>
</reference>
<evidence type="ECO:0000256" key="1">
    <source>
        <dbReference type="ARBA" id="ARBA00004651"/>
    </source>
</evidence>
<gene>
    <name evidence="9" type="ORF">LIN78_00670</name>
</gene>
<dbReference type="SUPFAM" id="SSF103473">
    <property type="entry name" value="MFS general substrate transporter"/>
    <property type="match status" value="1"/>
</dbReference>
<comment type="caution">
    <text evidence="9">The sequence shown here is derived from an EMBL/GenBank/DDBJ whole genome shotgun (WGS) entry which is preliminary data.</text>
</comment>
<dbReference type="EMBL" id="JAJBZT010000001">
    <property type="protein sequence ID" value="MCB6182069.1"/>
    <property type="molecule type" value="Genomic_DNA"/>
</dbReference>
<evidence type="ECO:0000256" key="5">
    <source>
        <dbReference type="ARBA" id="ARBA00022989"/>
    </source>
</evidence>
<dbReference type="InterPro" id="IPR011701">
    <property type="entry name" value="MFS"/>
</dbReference>
<dbReference type="InterPro" id="IPR020846">
    <property type="entry name" value="MFS_dom"/>
</dbReference>
<keyword evidence="5 7" id="KW-1133">Transmembrane helix</keyword>
<feature type="transmembrane region" description="Helical" evidence="7">
    <location>
        <begin position="126"/>
        <end position="149"/>
    </location>
</feature>
<name>A0ABS8D1J3_9NEIS</name>
<dbReference type="Proteomes" id="UP001165395">
    <property type="component" value="Unassembled WGS sequence"/>
</dbReference>
<dbReference type="Gene3D" id="1.20.1250.20">
    <property type="entry name" value="MFS general substrate transporter like domains"/>
    <property type="match status" value="1"/>
</dbReference>
<organism evidence="9 10">
    <name type="scientific">Leeia speluncae</name>
    <dbReference type="NCBI Taxonomy" id="2884804"/>
    <lineage>
        <taxon>Bacteria</taxon>
        <taxon>Pseudomonadati</taxon>
        <taxon>Pseudomonadota</taxon>
        <taxon>Betaproteobacteria</taxon>
        <taxon>Neisseriales</taxon>
        <taxon>Leeiaceae</taxon>
        <taxon>Leeia</taxon>
    </lineage>
</organism>
<feature type="transmembrane region" description="Helical" evidence="7">
    <location>
        <begin position="199"/>
        <end position="217"/>
    </location>
</feature>
<dbReference type="RefSeq" id="WP_227177478.1">
    <property type="nucleotide sequence ID" value="NZ_JAJBZT010000001.1"/>
</dbReference>
<dbReference type="PANTHER" id="PTHR23517">
    <property type="entry name" value="RESISTANCE PROTEIN MDTM, PUTATIVE-RELATED-RELATED"/>
    <property type="match status" value="1"/>
</dbReference>
<keyword evidence="4 7" id="KW-0812">Transmembrane</keyword>
<dbReference type="PROSITE" id="PS50850">
    <property type="entry name" value="MFS"/>
    <property type="match status" value="1"/>
</dbReference>
<feature type="transmembrane region" description="Helical" evidence="7">
    <location>
        <begin position="7"/>
        <end position="28"/>
    </location>
</feature>
<feature type="transmembrane region" description="Helical" evidence="7">
    <location>
        <begin position="359"/>
        <end position="378"/>
    </location>
</feature>
<evidence type="ECO:0000313" key="10">
    <source>
        <dbReference type="Proteomes" id="UP001165395"/>
    </source>
</evidence>
<evidence type="ECO:0000259" key="8">
    <source>
        <dbReference type="PROSITE" id="PS50850"/>
    </source>
</evidence>
<dbReference type="PANTHER" id="PTHR23517:SF2">
    <property type="entry name" value="MULTIDRUG RESISTANCE PROTEIN MDTH"/>
    <property type="match status" value="1"/>
</dbReference>
<feature type="transmembrane region" description="Helical" evidence="7">
    <location>
        <begin position="329"/>
        <end position="347"/>
    </location>
</feature>
<evidence type="ECO:0000313" key="9">
    <source>
        <dbReference type="EMBL" id="MCB6182069.1"/>
    </source>
</evidence>
<keyword evidence="10" id="KW-1185">Reference proteome</keyword>
<dbReference type="InterPro" id="IPR036259">
    <property type="entry name" value="MFS_trans_sf"/>
</dbReference>
<evidence type="ECO:0000256" key="2">
    <source>
        <dbReference type="ARBA" id="ARBA00022448"/>
    </source>
</evidence>
<dbReference type="Pfam" id="PF07690">
    <property type="entry name" value="MFS_1"/>
    <property type="match status" value="2"/>
</dbReference>
<evidence type="ECO:0000256" key="3">
    <source>
        <dbReference type="ARBA" id="ARBA00022475"/>
    </source>
</evidence>
<evidence type="ECO:0000256" key="4">
    <source>
        <dbReference type="ARBA" id="ARBA00022692"/>
    </source>
</evidence>
<keyword evidence="2" id="KW-0813">Transport</keyword>
<evidence type="ECO:0000256" key="6">
    <source>
        <dbReference type="ARBA" id="ARBA00023136"/>
    </source>
</evidence>
<comment type="subcellular location">
    <subcellularLocation>
        <location evidence="1">Cell membrane</location>
        <topology evidence="1">Multi-pass membrane protein</topology>
    </subcellularLocation>
</comment>